<dbReference type="Pfam" id="PF19271">
    <property type="entry name" value="Nis1"/>
    <property type="match status" value="1"/>
</dbReference>
<name>A0A6A7AZT5_9PLEO</name>
<dbReference type="Proteomes" id="UP000799423">
    <property type="component" value="Unassembled WGS sequence"/>
</dbReference>
<dbReference type="AlphaFoldDB" id="A0A6A7AZT5"/>
<feature type="signal peptide" evidence="1">
    <location>
        <begin position="1"/>
        <end position="18"/>
    </location>
</feature>
<evidence type="ECO:0000313" key="3">
    <source>
        <dbReference type="Proteomes" id="UP000799423"/>
    </source>
</evidence>
<dbReference type="InterPro" id="IPR045469">
    <property type="entry name" value="Nis1"/>
</dbReference>
<evidence type="ECO:0000256" key="1">
    <source>
        <dbReference type="SAM" id="SignalP"/>
    </source>
</evidence>
<reference evidence="2" key="1">
    <citation type="submission" date="2020-01" db="EMBL/GenBank/DDBJ databases">
        <authorList>
            <consortium name="DOE Joint Genome Institute"/>
            <person name="Haridas S."/>
            <person name="Albert R."/>
            <person name="Binder M."/>
            <person name="Bloem J."/>
            <person name="Labutti K."/>
            <person name="Salamov A."/>
            <person name="Andreopoulos B."/>
            <person name="Baker S.E."/>
            <person name="Barry K."/>
            <person name="Bills G."/>
            <person name="Bluhm B.H."/>
            <person name="Cannon C."/>
            <person name="Castanera R."/>
            <person name="Culley D.E."/>
            <person name="Daum C."/>
            <person name="Ezra D."/>
            <person name="Gonzalez J.B."/>
            <person name="Henrissat B."/>
            <person name="Kuo A."/>
            <person name="Liang C."/>
            <person name="Lipzen A."/>
            <person name="Lutzoni F."/>
            <person name="Magnuson J."/>
            <person name="Mondo S."/>
            <person name="Nolan M."/>
            <person name="Ohm R."/>
            <person name="Pangilinan J."/>
            <person name="Park H.-J."/>
            <person name="Ramirez L."/>
            <person name="Alfaro M."/>
            <person name="Sun H."/>
            <person name="Tritt A."/>
            <person name="Yoshinaga Y."/>
            <person name="Zwiers L.-H."/>
            <person name="Turgeon B.G."/>
            <person name="Goodwin S.B."/>
            <person name="Spatafora J.W."/>
            <person name="Crous P.W."/>
            <person name="Grigoriev I.V."/>
        </authorList>
    </citation>
    <scope>NUCLEOTIDE SEQUENCE</scope>
    <source>
        <strain evidence="2">IPT5</strain>
    </source>
</reference>
<protein>
    <submittedName>
        <fullName evidence="2">Uncharacterized protein</fullName>
    </submittedName>
</protein>
<accession>A0A6A7AZT5</accession>
<dbReference type="OrthoDB" id="3913322at2759"/>
<dbReference type="EMBL" id="MU006317">
    <property type="protein sequence ID" value="KAF2848563.1"/>
    <property type="molecule type" value="Genomic_DNA"/>
</dbReference>
<feature type="chain" id="PRO_5025553201" evidence="1">
    <location>
        <begin position="19"/>
        <end position="165"/>
    </location>
</feature>
<gene>
    <name evidence="2" type="ORF">T440DRAFT_470166</name>
</gene>
<sequence length="165" mass="17130">MRFSTLATTALSATLTSARIIGISTPSTLSPNTSFPLTLITEGYIQTVADIAIAYGFQLPSERYPLGFPGSLGGFAKSAYLGPQNSNTVGNVTVNATVPAELASQTYQGKDVVLTAGIYSIYGASGDVGVYGWNVTVRIGEATGGENVSSVEQAWKKNTVTPVVV</sequence>
<organism evidence="2 3">
    <name type="scientific">Plenodomus tracheiphilus IPT5</name>
    <dbReference type="NCBI Taxonomy" id="1408161"/>
    <lineage>
        <taxon>Eukaryota</taxon>
        <taxon>Fungi</taxon>
        <taxon>Dikarya</taxon>
        <taxon>Ascomycota</taxon>
        <taxon>Pezizomycotina</taxon>
        <taxon>Dothideomycetes</taxon>
        <taxon>Pleosporomycetidae</taxon>
        <taxon>Pleosporales</taxon>
        <taxon>Pleosporineae</taxon>
        <taxon>Leptosphaeriaceae</taxon>
        <taxon>Plenodomus</taxon>
    </lineage>
</organism>
<keyword evidence="3" id="KW-1185">Reference proteome</keyword>
<keyword evidence="1" id="KW-0732">Signal</keyword>
<evidence type="ECO:0000313" key="2">
    <source>
        <dbReference type="EMBL" id="KAF2848563.1"/>
    </source>
</evidence>
<proteinExistence type="predicted"/>